<dbReference type="KEGG" id="vg:37618427"/>
<keyword evidence="1" id="KW-0812">Transmembrane</keyword>
<reference evidence="2 3" key="1">
    <citation type="submission" date="2016-03" db="EMBL/GenBank/DDBJ databases">
        <title>Genome sequences of a Phycodnavirus, Heterosigma akashiwo virus strain 53.</title>
        <authorList>
            <person name="Ueki S."/>
            <person name="Ogura Y."/>
            <person name="Hayashi T."/>
        </authorList>
    </citation>
    <scope>NUCLEOTIDE SEQUENCE [LARGE SCALE GENOMIC DNA]</scope>
    <source>
        <strain evidence="2">HaV53</strain>
    </source>
</reference>
<dbReference type="GeneID" id="37618427"/>
<keyword evidence="3" id="KW-1185">Reference proteome</keyword>
<keyword evidence="1" id="KW-1133">Transmembrane helix</keyword>
<feature type="transmembrane region" description="Helical" evidence="1">
    <location>
        <begin position="42"/>
        <end position="60"/>
    </location>
</feature>
<keyword evidence="1" id="KW-0472">Membrane</keyword>
<feature type="transmembrane region" description="Helical" evidence="1">
    <location>
        <begin position="81"/>
        <end position="109"/>
    </location>
</feature>
<proteinExistence type="predicted"/>
<sequence>MEYDSDIEQNEGKEPFNQSSNKFIMFFSSIFRWMKTRSQSETISFSIFMVSITLLSLLKNTLFSKGSFWYDFLIHPIISKILLSISIITLALSLAFNTEIALILLTMYIIANNNFNVIKHKNSENDDTVWSLIIWLIIHATTLIASITFKNVANKMIYFIFVVLFFLVRPPRTWILTEAFIYTVYVILNITKINPQNSKKLFLYSNGIMIVVLYILTEKRRASYEWIAEMYKGLSDSVYTRCRRYNNLKQFKECIN</sequence>
<evidence type="ECO:0000313" key="2">
    <source>
        <dbReference type="EMBL" id="AOM63377.1"/>
    </source>
</evidence>
<feature type="transmembrane region" description="Helical" evidence="1">
    <location>
        <begin position="129"/>
        <end position="149"/>
    </location>
</feature>
<dbReference type="EMBL" id="KX008963">
    <property type="protein sequence ID" value="AOM63377.1"/>
    <property type="molecule type" value="Genomic_DNA"/>
</dbReference>
<feature type="transmembrane region" description="Helical" evidence="1">
    <location>
        <begin position="201"/>
        <end position="217"/>
    </location>
</feature>
<dbReference type="RefSeq" id="YP_009507443.1">
    <property type="nucleotide sequence ID" value="NC_038553.1"/>
</dbReference>
<accession>A0A1C9C512</accession>
<evidence type="ECO:0000256" key="1">
    <source>
        <dbReference type="SAM" id="Phobius"/>
    </source>
</evidence>
<organism evidence="2 3">
    <name type="scientific">Heterosigma akashiwo virus 01</name>
    <name type="common">HaV01</name>
    <dbReference type="NCBI Taxonomy" id="97195"/>
    <lineage>
        <taxon>Viruses</taxon>
        <taxon>Varidnaviria</taxon>
        <taxon>Bamfordvirae</taxon>
        <taxon>Nucleocytoviricota</taxon>
        <taxon>Megaviricetes</taxon>
        <taxon>Algavirales</taxon>
        <taxon>Phycodnaviridae</taxon>
        <taxon>Raphidovirus</taxon>
        <taxon>Raphidovirus japonicum</taxon>
    </lineage>
</organism>
<name>A0A1C9C512_HAV01</name>
<dbReference type="Proteomes" id="UP000232488">
    <property type="component" value="Segment"/>
</dbReference>
<protein>
    <submittedName>
        <fullName evidence="2">Uncharacterized protein</fullName>
    </submittedName>
</protein>
<feature type="transmembrane region" description="Helical" evidence="1">
    <location>
        <begin position="156"/>
        <end position="181"/>
    </location>
</feature>
<evidence type="ECO:0000313" key="3">
    <source>
        <dbReference type="Proteomes" id="UP000232488"/>
    </source>
</evidence>
<organismHost>
    <name type="scientific">Heterosigma akashiwo</name>
    <name type="common">Chromophytic alga</name>
    <name type="synonym">Heterosigma carterae</name>
    <dbReference type="NCBI Taxonomy" id="2829"/>
</organismHost>
<gene>
    <name evidence="2" type="primary">HaV53_ORF46</name>
</gene>